<dbReference type="Proteomes" id="UP000234331">
    <property type="component" value="Unassembled WGS sequence"/>
</dbReference>
<dbReference type="PANTHER" id="PTHR42793">
    <property type="entry name" value="COA BINDING DOMAIN CONTAINING PROTEIN"/>
    <property type="match status" value="1"/>
</dbReference>
<dbReference type="SUPFAM" id="SSF56059">
    <property type="entry name" value="Glutathione synthetase ATP-binding domain-like"/>
    <property type="match status" value="1"/>
</dbReference>
<sequence>MVSDLVFGPVLTFGLAGDYMDLLDDVAVRVTPLSDRDAREMIRSVRAFPLLDGWGGAPRADLAALEDTLLRVSALVEHLPRVNRLELRPLRVRPDGGGVVALAATITLDEPEPTPS</sequence>
<dbReference type="Gene3D" id="3.30.470.20">
    <property type="entry name" value="ATP-grasp fold, B domain"/>
    <property type="match status" value="1"/>
</dbReference>
<evidence type="ECO:0000313" key="2">
    <source>
        <dbReference type="Proteomes" id="UP000234331"/>
    </source>
</evidence>
<keyword evidence="2" id="KW-1185">Reference proteome</keyword>
<dbReference type="Pfam" id="PF13549">
    <property type="entry name" value="ATP-grasp_5"/>
    <property type="match status" value="1"/>
</dbReference>
<accession>A0A2I2KMX6</accession>
<gene>
    <name evidence="1" type="ORF">FRACA_1670001</name>
</gene>
<dbReference type="PANTHER" id="PTHR42793:SF1">
    <property type="entry name" value="PEPTIDYL-LYSINE N-ACETYLTRANSFERASE PATZ"/>
    <property type="match status" value="1"/>
</dbReference>
<dbReference type="EMBL" id="FZMO01000076">
    <property type="protein sequence ID" value="SNQ46999.1"/>
    <property type="molecule type" value="Genomic_DNA"/>
</dbReference>
<evidence type="ECO:0000313" key="1">
    <source>
        <dbReference type="EMBL" id="SNQ46999.1"/>
    </source>
</evidence>
<proteinExistence type="predicted"/>
<dbReference type="AlphaFoldDB" id="A0A2I2KMX6"/>
<name>A0A2I2KMX6_9ACTN</name>
<reference evidence="1 2" key="1">
    <citation type="submission" date="2017-06" db="EMBL/GenBank/DDBJ databases">
        <authorList>
            <person name="Kim H.J."/>
            <person name="Triplett B.A."/>
        </authorList>
    </citation>
    <scope>NUCLEOTIDE SEQUENCE [LARGE SCALE GENOMIC DNA]</scope>
    <source>
        <strain evidence="1">FRACA_ARgP5</strain>
    </source>
</reference>
<organism evidence="1 2">
    <name type="scientific">Frankia canadensis</name>
    <dbReference type="NCBI Taxonomy" id="1836972"/>
    <lineage>
        <taxon>Bacteria</taxon>
        <taxon>Bacillati</taxon>
        <taxon>Actinomycetota</taxon>
        <taxon>Actinomycetes</taxon>
        <taxon>Frankiales</taxon>
        <taxon>Frankiaceae</taxon>
        <taxon>Frankia</taxon>
    </lineage>
</organism>
<protein>
    <submittedName>
        <fullName evidence="1">Uncharacterized protein</fullName>
    </submittedName>
</protein>